<gene>
    <name evidence="2" type="ORF">GCM10009744_58910</name>
</gene>
<sequence length="81" mass="8920">MSTEPQLVRRPLVVARRLITRVVQILLGVIGGAICFFVSQGVFAGYPKYHTYLLTIIGVILIATTGAVAWFIDERRDDADG</sequence>
<keyword evidence="1" id="KW-1133">Transmembrane helix</keyword>
<reference evidence="2 3" key="1">
    <citation type="journal article" date="2019" name="Int. J. Syst. Evol. Microbiol.">
        <title>The Global Catalogue of Microorganisms (GCM) 10K type strain sequencing project: providing services to taxonomists for standard genome sequencing and annotation.</title>
        <authorList>
            <consortium name="The Broad Institute Genomics Platform"/>
            <consortium name="The Broad Institute Genome Sequencing Center for Infectious Disease"/>
            <person name="Wu L."/>
            <person name="Ma J."/>
        </authorList>
    </citation>
    <scope>NUCLEOTIDE SEQUENCE [LARGE SCALE GENOMIC DNA]</scope>
    <source>
        <strain evidence="2 3">JCM 14306</strain>
    </source>
</reference>
<accession>A0ABN2FS30</accession>
<feature type="transmembrane region" description="Helical" evidence="1">
    <location>
        <begin position="52"/>
        <end position="72"/>
    </location>
</feature>
<keyword evidence="1" id="KW-0812">Transmembrane</keyword>
<evidence type="ECO:0000313" key="2">
    <source>
        <dbReference type="EMBL" id="GAA1657961.1"/>
    </source>
</evidence>
<evidence type="ECO:0000313" key="3">
    <source>
        <dbReference type="Proteomes" id="UP001501319"/>
    </source>
</evidence>
<organism evidence="2 3">
    <name type="scientific">Kribbella alba</name>
    <dbReference type="NCBI Taxonomy" id="190197"/>
    <lineage>
        <taxon>Bacteria</taxon>
        <taxon>Bacillati</taxon>
        <taxon>Actinomycetota</taxon>
        <taxon>Actinomycetes</taxon>
        <taxon>Propionibacteriales</taxon>
        <taxon>Kribbellaceae</taxon>
        <taxon>Kribbella</taxon>
    </lineage>
</organism>
<dbReference type="EMBL" id="BAAANE010000011">
    <property type="protein sequence ID" value="GAA1657961.1"/>
    <property type="molecule type" value="Genomic_DNA"/>
</dbReference>
<feature type="transmembrane region" description="Helical" evidence="1">
    <location>
        <begin position="25"/>
        <end position="46"/>
    </location>
</feature>
<name>A0ABN2FS30_9ACTN</name>
<proteinExistence type="predicted"/>
<comment type="caution">
    <text evidence="2">The sequence shown here is derived from an EMBL/GenBank/DDBJ whole genome shotgun (WGS) entry which is preliminary data.</text>
</comment>
<dbReference type="Proteomes" id="UP001501319">
    <property type="component" value="Unassembled WGS sequence"/>
</dbReference>
<protein>
    <submittedName>
        <fullName evidence="2">Uncharacterized protein</fullName>
    </submittedName>
</protein>
<evidence type="ECO:0000256" key="1">
    <source>
        <dbReference type="SAM" id="Phobius"/>
    </source>
</evidence>
<keyword evidence="3" id="KW-1185">Reference proteome</keyword>
<dbReference type="RefSeq" id="WP_344115809.1">
    <property type="nucleotide sequence ID" value="NZ_BAAANE010000011.1"/>
</dbReference>
<keyword evidence="1" id="KW-0472">Membrane</keyword>